<dbReference type="SUPFAM" id="SSF53955">
    <property type="entry name" value="Lysozyme-like"/>
    <property type="match status" value="1"/>
</dbReference>
<name>A0A429VDC2_9SPHN</name>
<organism evidence="4 5">
    <name type="scientific">Sphingomonas ginkgonis</name>
    <dbReference type="NCBI Taxonomy" id="2315330"/>
    <lineage>
        <taxon>Bacteria</taxon>
        <taxon>Pseudomonadati</taxon>
        <taxon>Pseudomonadota</taxon>
        <taxon>Alphaproteobacteria</taxon>
        <taxon>Sphingomonadales</taxon>
        <taxon>Sphingomonadaceae</taxon>
        <taxon>Sphingomonas</taxon>
    </lineage>
</organism>
<dbReference type="PANTHER" id="PTHR37423">
    <property type="entry name" value="SOLUBLE LYTIC MUREIN TRANSGLYCOSYLASE-RELATED"/>
    <property type="match status" value="1"/>
</dbReference>
<accession>A0A429VDC2</accession>
<evidence type="ECO:0000256" key="1">
    <source>
        <dbReference type="ARBA" id="ARBA00007734"/>
    </source>
</evidence>
<dbReference type="CDD" id="cd00254">
    <property type="entry name" value="LT-like"/>
    <property type="match status" value="1"/>
</dbReference>
<dbReference type="OrthoDB" id="9815002at2"/>
<dbReference type="InterPro" id="IPR023346">
    <property type="entry name" value="Lysozyme-like_dom_sf"/>
</dbReference>
<evidence type="ECO:0000259" key="3">
    <source>
        <dbReference type="Pfam" id="PF01464"/>
    </source>
</evidence>
<evidence type="ECO:0000256" key="2">
    <source>
        <dbReference type="ARBA" id="ARBA00009387"/>
    </source>
</evidence>
<gene>
    <name evidence="4" type="ORF">HMF7854_00020</name>
</gene>
<dbReference type="AlphaFoldDB" id="A0A429VDC2"/>
<dbReference type="Pfam" id="PF01464">
    <property type="entry name" value="SLT"/>
    <property type="match status" value="1"/>
</dbReference>
<reference evidence="4 5" key="1">
    <citation type="submission" date="2018-12" db="EMBL/GenBank/DDBJ databases">
        <title>Sphingomonas sp. HMF7854 Genome sequencing and assembly.</title>
        <authorList>
            <person name="Cha I."/>
            <person name="Kang H."/>
            <person name="Kim H."/>
            <person name="Kang J."/>
            <person name="Joh K."/>
        </authorList>
    </citation>
    <scope>NUCLEOTIDE SEQUENCE [LARGE SCALE GENOMIC DNA]</scope>
    <source>
        <strain evidence="4 5">HMF7854</strain>
    </source>
</reference>
<dbReference type="PANTHER" id="PTHR37423:SF2">
    <property type="entry name" value="MEMBRANE-BOUND LYTIC MUREIN TRANSGLYCOSYLASE C"/>
    <property type="match status" value="1"/>
</dbReference>
<dbReference type="Gene3D" id="1.10.530.10">
    <property type="match status" value="1"/>
</dbReference>
<comment type="similarity">
    <text evidence="1">Belongs to the transglycosylase Slt family.</text>
</comment>
<protein>
    <submittedName>
        <fullName evidence="4">Lytic transglycosylase domain-containing protein</fullName>
    </submittedName>
</protein>
<evidence type="ECO:0000313" key="5">
    <source>
        <dbReference type="Proteomes" id="UP000274661"/>
    </source>
</evidence>
<dbReference type="InterPro" id="IPR008258">
    <property type="entry name" value="Transglycosylase_SLT_dom_1"/>
</dbReference>
<evidence type="ECO:0000313" key="4">
    <source>
        <dbReference type="EMBL" id="RST32025.1"/>
    </source>
</evidence>
<comment type="caution">
    <text evidence="4">The sequence shown here is derived from an EMBL/GenBank/DDBJ whole genome shotgun (WGS) entry which is preliminary data.</text>
</comment>
<comment type="similarity">
    <text evidence="2">Belongs to the virb1 family.</text>
</comment>
<dbReference type="EMBL" id="RWJF01000001">
    <property type="protein sequence ID" value="RST32025.1"/>
    <property type="molecule type" value="Genomic_DNA"/>
</dbReference>
<dbReference type="Proteomes" id="UP000274661">
    <property type="component" value="Unassembled WGS sequence"/>
</dbReference>
<proteinExistence type="inferred from homology"/>
<keyword evidence="5" id="KW-1185">Reference proteome</keyword>
<sequence length="190" mass="19880">MVLVRDYSGEVHWQAGTADPAAMSAAPAAMMAPVDGGPNLRSVGYDWKVAPVGVPAAWEPILHKAAKAADVSPALLASLVWQESRWNARALSPKGARGLTQLMPETARELGCDPADPAANLYAGARYLRRQLDAFGGDVEMALAAYNAGAGRVRRAGGIPAIRETQNYVAAIVERSGAVKLASTLMTAAN</sequence>
<feature type="domain" description="Transglycosylase SLT" evidence="3">
    <location>
        <begin position="63"/>
        <end position="168"/>
    </location>
</feature>